<dbReference type="KEGG" id="cim:CIMG_02225"/>
<dbReference type="SUPFAM" id="SSF144232">
    <property type="entry name" value="HIT/MYND zinc finger-like"/>
    <property type="match status" value="1"/>
</dbReference>
<evidence type="ECO:0000256" key="1">
    <source>
        <dbReference type="ARBA" id="ARBA00022723"/>
    </source>
</evidence>
<dbReference type="InParanoid" id="A0A0E1RYW0"/>
<dbReference type="PROSITE" id="PS50280">
    <property type="entry name" value="SET"/>
    <property type="match status" value="1"/>
</dbReference>
<dbReference type="OMA" id="HSCDYNS"/>
<name>A0A0E1RYW0_COCIM</name>
<keyword evidence="2 4" id="KW-0863">Zinc-finger</keyword>
<keyword evidence="1" id="KW-0479">Metal-binding</keyword>
<organism evidence="7 8">
    <name type="scientific">Coccidioides immitis (strain RS)</name>
    <name type="common">Valley fever fungus</name>
    <dbReference type="NCBI Taxonomy" id="246410"/>
    <lineage>
        <taxon>Eukaryota</taxon>
        <taxon>Fungi</taxon>
        <taxon>Dikarya</taxon>
        <taxon>Ascomycota</taxon>
        <taxon>Pezizomycotina</taxon>
        <taxon>Eurotiomycetes</taxon>
        <taxon>Eurotiomycetidae</taxon>
        <taxon>Onygenales</taxon>
        <taxon>Onygenaceae</taxon>
        <taxon>Coccidioides</taxon>
    </lineage>
</organism>
<proteinExistence type="predicted"/>
<dbReference type="OrthoDB" id="5945798at2759"/>
<dbReference type="CDD" id="cd20071">
    <property type="entry name" value="SET_SMYD"/>
    <property type="match status" value="1"/>
</dbReference>
<dbReference type="EMBL" id="GG704911">
    <property type="protein sequence ID" value="EAS36871.2"/>
    <property type="molecule type" value="Genomic_DNA"/>
</dbReference>
<accession>A0A0E1RYW0</accession>
<keyword evidence="8" id="KW-1185">Reference proteome</keyword>
<dbReference type="GO" id="GO:0005634">
    <property type="term" value="C:nucleus"/>
    <property type="evidence" value="ECO:0007669"/>
    <property type="project" value="TreeGrafter"/>
</dbReference>
<evidence type="ECO:0000259" key="5">
    <source>
        <dbReference type="PROSITE" id="PS50280"/>
    </source>
</evidence>
<evidence type="ECO:0000256" key="3">
    <source>
        <dbReference type="ARBA" id="ARBA00022833"/>
    </source>
</evidence>
<evidence type="ECO:0000313" key="7">
    <source>
        <dbReference type="EMBL" id="EAS36871.2"/>
    </source>
</evidence>
<dbReference type="Pfam" id="PF00856">
    <property type="entry name" value="SET"/>
    <property type="match status" value="1"/>
</dbReference>
<protein>
    <submittedName>
        <fullName evidence="7">SET and MYND domain-containing protein</fullName>
    </submittedName>
</protein>
<dbReference type="GO" id="GO:0008270">
    <property type="term" value="F:zinc ion binding"/>
    <property type="evidence" value="ECO:0007669"/>
    <property type="project" value="UniProtKB-KW"/>
</dbReference>
<dbReference type="Gene3D" id="6.10.140.2220">
    <property type="match status" value="1"/>
</dbReference>
<evidence type="ECO:0000313" key="8">
    <source>
        <dbReference type="Proteomes" id="UP000001261"/>
    </source>
</evidence>
<dbReference type="RefSeq" id="XP_001248454.2">
    <property type="nucleotide sequence ID" value="XM_001248453.2"/>
</dbReference>
<reference evidence="8" key="2">
    <citation type="journal article" date="2010" name="Genome Res.">
        <title>Population genomic sequencing of Coccidioides fungi reveals recent hybridization and transposon control.</title>
        <authorList>
            <person name="Neafsey D.E."/>
            <person name="Barker B.M."/>
            <person name="Sharpton T.J."/>
            <person name="Stajich J.E."/>
            <person name="Park D.J."/>
            <person name="Whiston E."/>
            <person name="Hung C.-Y."/>
            <person name="McMahan C."/>
            <person name="White J."/>
            <person name="Sykes S."/>
            <person name="Heiman D."/>
            <person name="Young S."/>
            <person name="Zeng Q."/>
            <person name="Abouelleil A."/>
            <person name="Aftuck L."/>
            <person name="Bessette D."/>
            <person name="Brown A."/>
            <person name="FitzGerald M."/>
            <person name="Lui A."/>
            <person name="Macdonald J.P."/>
            <person name="Priest M."/>
            <person name="Orbach M.J."/>
            <person name="Galgiani J.N."/>
            <person name="Kirkland T.N."/>
            <person name="Cole G.T."/>
            <person name="Birren B.W."/>
            <person name="Henn M.R."/>
            <person name="Taylor J.W."/>
            <person name="Rounsley S.D."/>
        </authorList>
    </citation>
    <scope>GENOME REANNOTATION</scope>
    <source>
        <strain evidence="8">RS</strain>
    </source>
</reference>
<dbReference type="Proteomes" id="UP000001261">
    <property type="component" value="Unassembled WGS sequence"/>
</dbReference>
<dbReference type="Gene3D" id="2.170.270.10">
    <property type="entry name" value="SET domain"/>
    <property type="match status" value="1"/>
</dbReference>
<dbReference type="GeneID" id="4567429"/>
<feature type="domain" description="SET" evidence="5">
    <location>
        <begin position="1"/>
        <end position="253"/>
    </location>
</feature>
<dbReference type="PANTHER" id="PTHR12197">
    <property type="entry name" value="HISTONE-LYSINE N-METHYLTRANSFERASE SMYD"/>
    <property type="match status" value="1"/>
</dbReference>
<dbReference type="AlphaFoldDB" id="A0A0E1RYW0"/>
<dbReference type="SMART" id="SM00317">
    <property type="entry name" value="SET"/>
    <property type="match status" value="1"/>
</dbReference>
<dbReference type="Pfam" id="PF01753">
    <property type="entry name" value="zf-MYND"/>
    <property type="match status" value="1"/>
</dbReference>
<dbReference type="InterPro" id="IPR050869">
    <property type="entry name" value="H3K4_H4K5_MeTrfase"/>
</dbReference>
<keyword evidence="3" id="KW-0862">Zinc</keyword>
<dbReference type="STRING" id="246410.A0A0E1RYW0"/>
<dbReference type="InterPro" id="IPR002893">
    <property type="entry name" value="Znf_MYND"/>
</dbReference>
<evidence type="ECO:0000256" key="4">
    <source>
        <dbReference type="PROSITE-ProRule" id="PRU00134"/>
    </source>
</evidence>
<gene>
    <name evidence="7" type="ORF">CIMG_02225</name>
</gene>
<feature type="domain" description="MYND-type" evidence="6">
    <location>
        <begin position="54"/>
        <end position="105"/>
    </location>
</feature>
<dbReference type="Gene3D" id="1.10.220.160">
    <property type="match status" value="1"/>
</dbReference>
<dbReference type="SUPFAM" id="SSF82199">
    <property type="entry name" value="SET domain"/>
    <property type="match status" value="1"/>
</dbReference>
<dbReference type="InterPro" id="IPR001214">
    <property type="entry name" value="SET_dom"/>
</dbReference>
<dbReference type="PROSITE" id="PS50865">
    <property type="entry name" value="ZF_MYND_2"/>
    <property type="match status" value="1"/>
</dbReference>
<evidence type="ECO:0000259" key="6">
    <source>
        <dbReference type="PROSITE" id="PS50865"/>
    </source>
</evidence>
<reference evidence="8" key="1">
    <citation type="journal article" date="2009" name="Genome Res.">
        <title>Comparative genomic analyses of the human fungal pathogens Coccidioides and their relatives.</title>
        <authorList>
            <person name="Sharpton T.J."/>
            <person name="Stajich J.E."/>
            <person name="Rounsley S.D."/>
            <person name="Gardner M.J."/>
            <person name="Wortman J.R."/>
            <person name="Jordar V.S."/>
            <person name="Maiti R."/>
            <person name="Kodira C.D."/>
            <person name="Neafsey D.E."/>
            <person name="Zeng Q."/>
            <person name="Hung C.-Y."/>
            <person name="McMahan C."/>
            <person name="Muszewska A."/>
            <person name="Grynberg M."/>
            <person name="Mandel M.A."/>
            <person name="Kellner E.M."/>
            <person name="Barker B.M."/>
            <person name="Galgiani J.N."/>
            <person name="Orbach M.J."/>
            <person name="Kirkland T.N."/>
            <person name="Cole G.T."/>
            <person name="Henn M.R."/>
            <person name="Birren B.W."/>
            <person name="Taylor J.W."/>
        </authorList>
    </citation>
    <scope>NUCLEOTIDE SEQUENCE [LARGE SCALE GENOMIC DNA]</scope>
    <source>
        <strain evidence="8">RS</strain>
    </source>
</reference>
<evidence type="ECO:0000256" key="2">
    <source>
        <dbReference type="ARBA" id="ARBA00022771"/>
    </source>
</evidence>
<dbReference type="InterPro" id="IPR046341">
    <property type="entry name" value="SET_dom_sf"/>
</dbReference>
<dbReference type="PANTHER" id="PTHR12197:SF251">
    <property type="entry name" value="EG:BACR7C10.4 PROTEIN"/>
    <property type="match status" value="1"/>
</dbReference>
<sequence length="497" mass="56271">MRNTDGGVLRAAPGETPNAGTGLFATTRILIGQPILELDTWLAVLDTARLADTCSNCFGGKTLRDREVDGAPQVPLKLCTGCRTVRYCSKGCQKENWAAIHKHECKIFKNLYPNVLPTPSRAVLRILLLKKHQEDQGDRMQRFDSLTSHLTETIRTKPDHFQNLVLCARAIHEYSKTELSLQEVVDCFGKLDINAFTLTTPFYDQIGAAVEPLASLCNHSCDPNAAVDFDKGKTWLRALQHIEEGEQIFVSYVEPTDACLHRQAELSKRYYFECECPRCIREKEVGDGEFLKEVTDLDSKLVDDAQREAVGLLEAAKSRISPAASIRSLKRAMSILRKTLLWPLTRQPYVRLRNELIASLMDAQQLQCVFVQCAIRHLRIDPVVYPAKWHPVATMHKWMFVSLMRYLTQAGDLGFAEGIDLSKYQLNLFLLIYSILLDLEVTASNELPTVEDIYRGSLSLFVHAEWTLEAMQPDIDKEWEKVEKLVDDALRIDEASV</sequence>
<dbReference type="VEuPathDB" id="FungiDB:CIMG_02225"/>